<dbReference type="EMBL" id="SNRW01009859">
    <property type="protein sequence ID" value="KAA6377390.1"/>
    <property type="molecule type" value="Genomic_DNA"/>
</dbReference>
<organism evidence="1 2">
    <name type="scientific">Streblomastix strix</name>
    <dbReference type="NCBI Taxonomy" id="222440"/>
    <lineage>
        <taxon>Eukaryota</taxon>
        <taxon>Metamonada</taxon>
        <taxon>Preaxostyla</taxon>
        <taxon>Oxymonadida</taxon>
        <taxon>Streblomastigidae</taxon>
        <taxon>Streblomastix</taxon>
    </lineage>
</organism>
<sequence>MTQFPQTRIHLPHLHLHQTDPQILLHHQNRVFFISDRLYKGNKPGYPTEQDVSYNGLKKDSPETAYPAGTKGSGNCAVGFSQLGDDYVYDYVYDYDCADDDEENGIVYDCVFIGVWILLSSVNGQYLITFDAIVSNDYTDPAYPIQGDYESEVLI</sequence>
<protein>
    <submittedName>
        <fullName evidence="1">Uncharacterized protein</fullName>
    </submittedName>
</protein>
<name>A0A5J4V4W3_9EUKA</name>
<dbReference type="AlphaFoldDB" id="A0A5J4V4W3"/>
<comment type="caution">
    <text evidence="1">The sequence shown here is derived from an EMBL/GenBank/DDBJ whole genome shotgun (WGS) entry which is preliminary data.</text>
</comment>
<evidence type="ECO:0000313" key="1">
    <source>
        <dbReference type="EMBL" id="KAA6377390.1"/>
    </source>
</evidence>
<evidence type="ECO:0000313" key="2">
    <source>
        <dbReference type="Proteomes" id="UP000324800"/>
    </source>
</evidence>
<dbReference type="Proteomes" id="UP000324800">
    <property type="component" value="Unassembled WGS sequence"/>
</dbReference>
<accession>A0A5J4V4W3</accession>
<proteinExistence type="predicted"/>
<reference evidence="1 2" key="1">
    <citation type="submission" date="2019-03" db="EMBL/GenBank/DDBJ databases">
        <title>Single cell metagenomics reveals metabolic interactions within the superorganism composed of flagellate Streblomastix strix and complex community of Bacteroidetes bacteria on its surface.</title>
        <authorList>
            <person name="Treitli S.C."/>
            <person name="Kolisko M."/>
            <person name="Husnik F."/>
            <person name="Keeling P."/>
            <person name="Hampl V."/>
        </authorList>
    </citation>
    <scope>NUCLEOTIDE SEQUENCE [LARGE SCALE GENOMIC DNA]</scope>
    <source>
        <strain evidence="1">ST1C</strain>
    </source>
</reference>
<gene>
    <name evidence="1" type="ORF">EZS28_027083</name>
</gene>